<dbReference type="RefSeq" id="WP_047820922.1">
    <property type="nucleotide sequence ID" value="NZ_CP011770.1"/>
</dbReference>
<dbReference type="AlphaFoldDB" id="A0A0G3XI10"/>
<accession>A0A0G3XI10</accession>
<evidence type="ECO:0000256" key="1">
    <source>
        <dbReference type="ARBA" id="ARBA00022729"/>
    </source>
</evidence>
<dbReference type="SUPFAM" id="SSF52833">
    <property type="entry name" value="Thioredoxin-like"/>
    <property type="match status" value="1"/>
</dbReference>
<dbReference type="PROSITE" id="PS51257">
    <property type="entry name" value="PROKAR_LIPOPROTEIN"/>
    <property type="match status" value="1"/>
</dbReference>
<proteinExistence type="predicted"/>
<dbReference type="Gene3D" id="3.40.30.10">
    <property type="entry name" value="Glutaredoxin"/>
    <property type="match status" value="1"/>
</dbReference>
<dbReference type="PANTHER" id="PTHR15337">
    <property type="entry name" value="ANTERIOR GRADIENT PROTEIN-RELATED"/>
    <property type="match status" value="1"/>
</dbReference>
<evidence type="ECO:0000313" key="2">
    <source>
        <dbReference type="EMBL" id="AKM10251.1"/>
    </source>
</evidence>
<dbReference type="InterPro" id="IPR051099">
    <property type="entry name" value="AGR/TXD"/>
</dbReference>
<dbReference type="STRING" id="1348774.AB433_10185"/>
<keyword evidence="1" id="KW-0732">Signal</keyword>
<dbReference type="Pfam" id="PF13899">
    <property type="entry name" value="Thioredoxin_7"/>
    <property type="match status" value="1"/>
</dbReference>
<dbReference type="EMBL" id="CP011770">
    <property type="protein sequence ID" value="AKM10251.1"/>
    <property type="molecule type" value="Genomic_DNA"/>
</dbReference>
<name>A0A0G3XI10_9SPHN</name>
<organism evidence="2 3">
    <name type="scientific">Croceicoccus naphthovorans</name>
    <dbReference type="NCBI Taxonomy" id="1348774"/>
    <lineage>
        <taxon>Bacteria</taxon>
        <taxon>Pseudomonadati</taxon>
        <taxon>Pseudomonadota</taxon>
        <taxon>Alphaproteobacteria</taxon>
        <taxon>Sphingomonadales</taxon>
        <taxon>Erythrobacteraceae</taxon>
        <taxon>Croceicoccus</taxon>
    </lineage>
</organism>
<dbReference type="InterPro" id="IPR013766">
    <property type="entry name" value="Thioredoxin_domain"/>
</dbReference>
<dbReference type="PANTHER" id="PTHR15337:SF11">
    <property type="entry name" value="THIOREDOXIN DOMAIN-CONTAINING PROTEIN"/>
    <property type="match status" value="1"/>
</dbReference>
<evidence type="ECO:0000313" key="3">
    <source>
        <dbReference type="Proteomes" id="UP000035287"/>
    </source>
</evidence>
<dbReference type="InterPro" id="IPR036249">
    <property type="entry name" value="Thioredoxin-like_sf"/>
</dbReference>
<sequence length="510" mass="54410">MRTPILATGLALALAATTLTGCSESAPVATEAQAAEIAWRHGDVEDALAEAKETGKPVLLYWGAEWCPPCAEMKAGLFKDPNFIAKTQDFIPVYLDGDTAGAQKWGDRFGTSGYPTVIALAPDGSEITRISSATMASELPALLTLAAGRTRSIDAVLADAKADPATLSAEDWKILAGFDWGNDPKRFEEGKAEGEMLDTLARNAPDPAMRSRFALLSLARLAARDGDGKVTLTDAQAETVEGVLPGILGAPQQVMANRDVLSYYAPGMVLALPGGEAKEDLTALLDKALEGLVADTNLSLAERTFALSARVDLTDEAPGEPLKAEVRKWAAIVDKQASDALVRKSVISYAAELLDQIGDRKAAKDMLLAEIDRSETPYYYMLGLAAMAEDEGDKAAAIDWARKAYEASEGPATRVQWAAGYALRVMRLTPEDRDAVKASSEAVLAELAKSPDNYYQRTQSVADRWGTALVAWAKEHDGAAVLDSLGTRMADVCAKQTEKTDTCGSWFKAA</sequence>
<dbReference type="Proteomes" id="UP000035287">
    <property type="component" value="Chromosome"/>
</dbReference>
<reference evidence="2 3" key="1">
    <citation type="submission" date="2015-06" db="EMBL/GenBank/DDBJ databases">
        <authorList>
            <person name="Zeng Y."/>
            <person name="Huang Y."/>
        </authorList>
    </citation>
    <scope>NUCLEOTIDE SEQUENCE [LARGE SCALE GENOMIC DNA]</scope>
    <source>
        <strain evidence="2 3">PQ-2</strain>
    </source>
</reference>
<dbReference type="KEGG" id="cna:AB433_10185"/>
<keyword evidence="3" id="KW-1185">Reference proteome</keyword>
<dbReference type="PROSITE" id="PS51352">
    <property type="entry name" value="THIOREDOXIN_2"/>
    <property type="match status" value="1"/>
</dbReference>
<dbReference type="OrthoDB" id="7629852at2"/>
<dbReference type="PATRIC" id="fig|1348774.3.peg.2136"/>
<gene>
    <name evidence="2" type="ORF">AB433_10185</name>
</gene>
<protein>
    <submittedName>
        <fullName evidence="2">Uncharacterized protein</fullName>
    </submittedName>
</protein>